<gene>
    <name evidence="2" type="ORF">GCM10008937_11680</name>
</gene>
<dbReference type="InterPro" id="IPR009057">
    <property type="entry name" value="Homeodomain-like_sf"/>
</dbReference>
<dbReference type="EMBL" id="BAAADB010000008">
    <property type="protein sequence ID" value="GAA0505454.1"/>
    <property type="molecule type" value="Genomic_DNA"/>
</dbReference>
<dbReference type="InterPro" id="IPR025959">
    <property type="entry name" value="Winged_HTH_dom"/>
</dbReference>
<evidence type="ECO:0000313" key="3">
    <source>
        <dbReference type="Proteomes" id="UP001500191"/>
    </source>
</evidence>
<protein>
    <submittedName>
        <fullName evidence="2">Winged helix-turn-helix domain-containing protein</fullName>
    </submittedName>
</protein>
<name>A0ABN1BV77_9DEIO</name>
<dbReference type="Pfam" id="PF13592">
    <property type="entry name" value="HTH_33"/>
    <property type="match status" value="1"/>
</dbReference>
<proteinExistence type="predicted"/>
<feature type="domain" description="Winged helix-turn helix" evidence="1">
    <location>
        <begin position="94"/>
        <end position="151"/>
    </location>
</feature>
<organism evidence="2 3">
    <name type="scientific">Deinococcus depolymerans</name>
    <dbReference type="NCBI Taxonomy" id="392408"/>
    <lineage>
        <taxon>Bacteria</taxon>
        <taxon>Thermotogati</taxon>
        <taxon>Deinococcota</taxon>
        <taxon>Deinococci</taxon>
        <taxon>Deinococcales</taxon>
        <taxon>Deinococcaceae</taxon>
        <taxon>Deinococcus</taxon>
    </lineage>
</organism>
<accession>A0ABN1BV77</accession>
<reference evidence="2 3" key="1">
    <citation type="journal article" date="2019" name="Int. J. Syst. Evol. Microbiol.">
        <title>The Global Catalogue of Microorganisms (GCM) 10K type strain sequencing project: providing services to taxonomists for standard genome sequencing and annotation.</title>
        <authorList>
            <consortium name="The Broad Institute Genomics Platform"/>
            <consortium name="The Broad Institute Genome Sequencing Center for Infectious Disease"/>
            <person name="Wu L."/>
            <person name="Ma J."/>
        </authorList>
    </citation>
    <scope>NUCLEOTIDE SEQUENCE [LARGE SCALE GENOMIC DNA]</scope>
    <source>
        <strain evidence="2 3">JCM 14368</strain>
    </source>
</reference>
<evidence type="ECO:0000313" key="2">
    <source>
        <dbReference type="EMBL" id="GAA0505454.1"/>
    </source>
</evidence>
<dbReference type="Pfam" id="PF13384">
    <property type="entry name" value="HTH_23"/>
    <property type="match status" value="1"/>
</dbReference>
<dbReference type="SUPFAM" id="SSF46689">
    <property type="entry name" value="Homeodomain-like"/>
    <property type="match status" value="1"/>
</dbReference>
<comment type="caution">
    <text evidence="2">The sequence shown here is derived from an EMBL/GenBank/DDBJ whole genome shotgun (WGS) entry which is preliminary data.</text>
</comment>
<sequence>MAPWQPSKYTRAQLEERRLAALNMIQAGGHTNQQIADHFGVSIHTIYTWKERLKRQGGLEATPTTGRPARLTPEGQQKISTLLQEGALAHGFPDATWTTARVREIIGRHLGVWYHVDHVRKVLHRLGFSPQKPGKGALEQNEEAVRTWVQTTRPGVEKKGRAGRHARLPR</sequence>
<dbReference type="Proteomes" id="UP001500191">
    <property type="component" value="Unassembled WGS sequence"/>
</dbReference>
<dbReference type="Gene3D" id="1.10.10.60">
    <property type="entry name" value="Homeodomain-like"/>
    <property type="match status" value="1"/>
</dbReference>
<evidence type="ECO:0000259" key="1">
    <source>
        <dbReference type="Pfam" id="PF13592"/>
    </source>
</evidence>
<keyword evidence="3" id="KW-1185">Reference proteome</keyword>